<dbReference type="InterPro" id="IPR013083">
    <property type="entry name" value="Znf_RING/FYVE/PHD"/>
</dbReference>
<evidence type="ECO:0000256" key="1">
    <source>
        <dbReference type="SAM" id="MobiDB-lite"/>
    </source>
</evidence>
<feature type="region of interest" description="Disordered" evidence="1">
    <location>
        <begin position="1"/>
        <end position="74"/>
    </location>
</feature>
<name>A0A830HHR4_9CHLO</name>
<feature type="region of interest" description="Disordered" evidence="1">
    <location>
        <begin position="97"/>
        <end position="119"/>
    </location>
</feature>
<accession>A0A830HHR4</accession>
<gene>
    <name evidence="2" type="ORF">PPROV_000507900</name>
</gene>
<dbReference type="OrthoDB" id="8062037at2759"/>
<dbReference type="Proteomes" id="UP000660262">
    <property type="component" value="Unassembled WGS sequence"/>
</dbReference>
<dbReference type="AlphaFoldDB" id="A0A830HHR4"/>
<dbReference type="Gene3D" id="3.30.40.10">
    <property type="entry name" value="Zinc/RING finger domain, C3HC4 (zinc finger)"/>
    <property type="match status" value="1"/>
</dbReference>
<dbReference type="PANTHER" id="PTHR14991">
    <property type="entry name" value="RING FINGER PROTEIN 32"/>
    <property type="match status" value="1"/>
</dbReference>
<evidence type="ECO:0008006" key="4">
    <source>
        <dbReference type="Google" id="ProtNLM"/>
    </source>
</evidence>
<protein>
    <recommendedName>
        <fullName evidence="4">RING-type domain-containing protein</fullName>
    </recommendedName>
</protein>
<dbReference type="SUPFAM" id="SSF57850">
    <property type="entry name" value="RING/U-box"/>
    <property type="match status" value="1"/>
</dbReference>
<reference evidence="2" key="1">
    <citation type="submission" date="2020-10" db="EMBL/GenBank/DDBJ databases">
        <title>Unveiling of a novel bifunctional photoreceptor, Dualchrome1, isolated from a cosmopolitan green alga.</title>
        <authorList>
            <person name="Suzuki S."/>
            <person name="Kawachi M."/>
        </authorList>
    </citation>
    <scope>NUCLEOTIDE SEQUENCE</scope>
    <source>
        <strain evidence="2">NIES 2893</strain>
    </source>
</reference>
<feature type="compositionally biased region" description="Low complexity" evidence="1">
    <location>
        <begin position="97"/>
        <end position="106"/>
    </location>
</feature>
<feature type="compositionally biased region" description="Basic and acidic residues" evidence="1">
    <location>
        <begin position="10"/>
        <end position="22"/>
    </location>
</feature>
<keyword evidence="3" id="KW-1185">Reference proteome</keyword>
<comment type="caution">
    <text evidence="2">The sequence shown here is derived from an EMBL/GenBank/DDBJ whole genome shotgun (WGS) entry which is preliminary data.</text>
</comment>
<sequence>MSELDAGAEASRRAMEELERRLGLAQTPNRAVSEEHRTQPSARRSPDLHRRRIDDDDDDDDDDNNNNNRVDVDGGDLSFGHGFTWLGGRGIRAFRPSAQASSTSAPSLPPPHPSMDSTVAPHIADVDWEYVMSEAERRARETGGLECPICMASLSVGISTSSTEPLAWLSCTHVMHVACLDTCESFARAKSERSRRAQDVDGVSKDPDLKCCVCRVAYARRDM</sequence>
<evidence type="ECO:0000313" key="3">
    <source>
        <dbReference type="Proteomes" id="UP000660262"/>
    </source>
</evidence>
<proteinExistence type="predicted"/>
<dbReference type="PANTHER" id="PTHR14991:SF0">
    <property type="entry name" value="RING FINGER PROTEIN 32"/>
    <property type="match status" value="1"/>
</dbReference>
<organism evidence="2 3">
    <name type="scientific">Pycnococcus provasolii</name>
    <dbReference type="NCBI Taxonomy" id="41880"/>
    <lineage>
        <taxon>Eukaryota</taxon>
        <taxon>Viridiplantae</taxon>
        <taxon>Chlorophyta</taxon>
        <taxon>Pseudoscourfieldiophyceae</taxon>
        <taxon>Pseudoscourfieldiales</taxon>
        <taxon>Pycnococcaceae</taxon>
        <taxon>Pycnococcus</taxon>
    </lineage>
</organism>
<dbReference type="EMBL" id="BNJQ01000012">
    <property type="protein sequence ID" value="GHP06332.1"/>
    <property type="molecule type" value="Genomic_DNA"/>
</dbReference>
<feature type="compositionally biased region" description="Basic and acidic residues" evidence="1">
    <location>
        <begin position="32"/>
        <end position="54"/>
    </location>
</feature>
<dbReference type="InterPro" id="IPR042862">
    <property type="entry name" value="RNF32"/>
</dbReference>
<evidence type="ECO:0000313" key="2">
    <source>
        <dbReference type="EMBL" id="GHP06332.1"/>
    </source>
</evidence>
<feature type="compositionally biased region" description="Acidic residues" evidence="1">
    <location>
        <begin position="55"/>
        <end position="64"/>
    </location>
</feature>